<name>A0A382AX59_9ZZZZ</name>
<sequence length="321" mass="36113">VLLKVIILLIKIVISLLAAFSLEAAESSSATQALGLGWASLKGFGSLITQTIFSFILWSVLGLILGAVGGVCLWRWLRNKGWLDVPWGWYRYVRWIWPVLIVASLSLGMSCSIGTWSAGRKIKKEMREGQLIEVAVVNTYSAIMVWRIKGKGEDTNGTSLLERDVTEAIAKLKMAAGKAEETEDEAREKLYQEIDKRSGGSWHEKWFFRKITEFLWDEQLKEVITDNEKVEFLSKTLETEKQGGEGAAVKRVIGKIMDGVYSAFDEAVNSIVYPTILTAMGFAIGVPLLPLCLFWFIRWLWLRKHPVEEIDSGEPPLLNVE</sequence>
<gene>
    <name evidence="2" type="ORF">METZ01_LOCUS158447</name>
</gene>
<reference evidence="2" key="1">
    <citation type="submission" date="2018-05" db="EMBL/GenBank/DDBJ databases">
        <authorList>
            <person name="Lanie J.A."/>
            <person name="Ng W.-L."/>
            <person name="Kazmierczak K.M."/>
            <person name="Andrzejewski T.M."/>
            <person name="Davidsen T.M."/>
            <person name="Wayne K.J."/>
            <person name="Tettelin H."/>
            <person name="Glass J.I."/>
            <person name="Rusch D."/>
            <person name="Podicherti R."/>
            <person name="Tsui H.-C.T."/>
            <person name="Winkler M.E."/>
        </authorList>
    </citation>
    <scope>NUCLEOTIDE SEQUENCE</scope>
</reference>
<organism evidence="2">
    <name type="scientific">marine metagenome</name>
    <dbReference type="NCBI Taxonomy" id="408172"/>
    <lineage>
        <taxon>unclassified sequences</taxon>
        <taxon>metagenomes</taxon>
        <taxon>ecological metagenomes</taxon>
    </lineage>
</organism>
<dbReference type="EMBL" id="UINC01027041">
    <property type="protein sequence ID" value="SVB05593.1"/>
    <property type="molecule type" value="Genomic_DNA"/>
</dbReference>
<keyword evidence="1" id="KW-1133">Transmembrane helix</keyword>
<feature type="transmembrane region" description="Helical" evidence="1">
    <location>
        <begin position="52"/>
        <end position="76"/>
    </location>
</feature>
<evidence type="ECO:0000256" key="1">
    <source>
        <dbReference type="SAM" id="Phobius"/>
    </source>
</evidence>
<dbReference type="AlphaFoldDB" id="A0A382AX59"/>
<evidence type="ECO:0000313" key="2">
    <source>
        <dbReference type="EMBL" id="SVB05593.1"/>
    </source>
</evidence>
<feature type="transmembrane region" description="Helical" evidence="1">
    <location>
        <begin position="271"/>
        <end position="297"/>
    </location>
</feature>
<feature type="transmembrane region" description="Helical" evidence="1">
    <location>
        <begin position="6"/>
        <end position="25"/>
    </location>
</feature>
<accession>A0A382AX59</accession>
<feature type="non-terminal residue" evidence="2">
    <location>
        <position position="1"/>
    </location>
</feature>
<protein>
    <submittedName>
        <fullName evidence="2">Uncharacterized protein</fullName>
    </submittedName>
</protein>
<proteinExistence type="predicted"/>
<keyword evidence="1" id="KW-0472">Membrane</keyword>
<feature type="transmembrane region" description="Helical" evidence="1">
    <location>
        <begin position="96"/>
        <end position="119"/>
    </location>
</feature>
<keyword evidence="1" id="KW-0812">Transmembrane</keyword>